<reference evidence="15 16" key="1">
    <citation type="journal article" date="2018" name="New Phytol.">
        <title>Phylogenomics of Endogonaceae and evolution of mycorrhizas within Mucoromycota.</title>
        <authorList>
            <person name="Chang Y."/>
            <person name="Desiro A."/>
            <person name="Na H."/>
            <person name="Sandor L."/>
            <person name="Lipzen A."/>
            <person name="Clum A."/>
            <person name="Barry K."/>
            <person name="Grigoriev I.V."/>
            <person name="Martin F.M."/>
            <person name="Stajich J.E."/>
            <person name="Smith M.E."/>
            <person name="Bonito G."/>
            <person name="Spatafora J.W."/>
        </authorList>
    </citation>
    <scope>NUCLEOTIDE SEQUENCE [LARGE SCALE GENOMIC DNA]</scope>
    <source>
        <strain evidence="15 16">AD002</strain>
    </source>
</reference>
<evidence type="ECO:0000256" key="5">
    <source>
        <dbReference type="ARBA" id="ARBA00022781"/>
    </source>
</evidence>
<evidence type="ECO:0000256" key="12">
    <source>
        <dbReference type="ARBA" id="ARBA00023310"/>
    </source>
</evidence>
<evidence type="ECO:0000256" key="11">
    <source>
        <dbReference type="ARBA" id="ARBA00023196"/>
    </source>
</evidence>
<keyword evidence="12" id="KW-0066">ATP synthesis</keyword>
<evidence type="ECO:0000256" key="13">
    <source>
        <dbReference type="ARBA" id="ARBA00031669"/>
    </source>
</evidence>
<keyword evidence="9" id="KW-0496">Mitochondrion</keyword>
<keyword evidence="8" id="KW-0406">Ion transport</keyword>
<dbReference type="HAMAP" id="MF_00530">
    <property type="entry name" value="ATP_synth_epsil_bac"/>
    <property type="match status" value="1"/>
</dbReference>
<proteinExistence type="inferred from homology"/>
<dbReference type="PANTHER" id="PTHR13822">
    <property type="entry name" value="ATP SYNTHASE DELTA/EPSILON CHAIN"/>
    <property type="match status" value="1"/>
</dbReference>
<comment type="subcellular location">
    <subcellularLocation>
        <location evidence="1">Mitochondrion inner membrane</location>
    </subcellularLocation>
</comment>
<keyword evidence="16" id="KW-1185">Reference proteome</keyword>
<comment type="similarity">
    <text evidence="2">Belongs to the ATPase epsilon chain family.</text>
</comment>
<evidence type="ECO:0000259" key="14">
    <source>
        <dbReference type="Pfam" id="PF02823"/>
    </source>
</evidence>
<dbReference type="Proteomes" id="UP000274822">
    <property type="component" value="Unassembled WGS sequence"/>
</dbReference>
<dbReference type="InterPro" id="IPR001469">
    <property type="entry name" value="ATP_synth_F1_dsu/esu"/>
</dbReference>
<evidence type="ECO:0000256" key="10">
    <source>
        <dbReference type="ARBA" id="ARBA00023136"/>
    </source>
</evidence>
<dbReference type="FunFam" id="2.60.15.10:FF:000003">
    <property type="entry name" value="ATP synthase subunit delta, mitochondrial"/>
    <property type="match status" value="1"/>
</dbReference>
<keyword evidence="4" id="KW-0813">Transport</keyword>
<comment type="caution">
    <text evidence="15">The sequence shown here is derived from an EMBL/GenBank/DDBJ whole genome shotgun (WGS) entry which is preliminary data.</text>
</comment>
<dbReference type="Pfam" id="PF02823">
    <property type="entry name" value="ATP-synt_DE_N"/>
    <property type="match status" value="1"/>
</dbReference>
<dbReference type="PANTHER" id="PTHR13822:SF7">
    <property type="entry name" value="ATP SYNTHASE SUBUNIT DELTA, MITOCHONDRIAL"/>
    <property type="match status" value="1"/>
</dbReference>
<keyword evidence="6" id="KW-0999">Mitochondrion inner membrane</keyword>
<keyword evidence="10" id="KW-0472">Membrane</keyword>
<evidence type="ECO:0000256" key="7">
    <source>
        <dbReference type="ARBA" id="ARBA00022946"/>
    </source>
</evidence>
<feature type="domain" description="ATP synthase F1 complex delta/epsilon subunit N-terminal" evidence="14">
    <location>
        <begin position="33"/>
        <end position="105"/>
    </location>
</feature>
<evidence type="ECO:0000313" key="15">
    <source>
        <dbReference type="EMBL" id="RUS33701.1"/>
    </source>
</evidence>
<evidence type="ECO:0000256" key="2">
    <source>
        <dbReference type="ARBA" id="ARBA00005712"/>
    </source>
</evidence>
<dbReference type="GO" id="GO:0005743">
    <property type="term" value="C:mitochondrial inner membrane"/>
    <property type="evidence" value="ECO:0007669"/>
    <property type="project" value="UniProtKB-SubCell"/>
</dbReference>
<keyword evidence="7" id="KW-0809">Transit peptide</keyword>
<dbReference type="CDD" id="cd12152">
    <property type="entry name" value="F1-ATPase_delta"/>
    <property type="match status" value="1"/>
</dbReference>
<dbReference type="Gene3D" id="2.60.15.10">
    <property type="entry name" value="F0F1 ATP synthase delta/epsilon subunit, N-terminal"/>
    <property type="match status" value="1"/>
</dbReference>
<dbReference type="AlphaFoldDB" id="A0A433QV59"/>
<keyword evidence="5" id="KW-0375">Hydrogen ion transport</keyword>
<evidence type="ECO:0000256" key="9">
    <source>
        <dbReference type="ARBA" id="ARBA00023128"/>
    </source>
</evidence>
<protein>
    <recommendedName>
        <fullName evidence="3">ATP synthase subunit delta, mitochondrial</fullName>
    </recommendedName>
    <alternativeName>
        <fullName evidence="13">F-ATPase delta subunit</fullName>
    </alternativeName>
</protein>
<organism evidence="15 16">
    <name type="scientific">Jimgerdemannia flammicorona</name>
    <dbReference type="NCBI Taxonomy" id="994334"/>
    <lineage>
        <taxon>Eukaryota</taxon>
        <taxon>Fungi</taxon>
        <taxon>Fungi incertae sedis</taxon>
        <taxon>Mucoromycota</taxon>
        <taxon>Mucoromycotina</taxon>
        <taxon>Endogonomycetes</taxon>
        <taxon>Endogonales</taxon>
        <taxon>Endogonaceae</taxon>
        <taxon>Jimgerdemannia</taxon>
    </lineage>
</organism>
<evidence type="ECO:0000256" key="4">
    <source>
        <dbReference type="ARBA" id="ARBA00022448"/>
    </source>
</evidence>
<dbReference type="SUPFAM" id="SSF51344">
    <property type="entry name" value="Epsilon subunit of F1F0-ATP synthase N-terminal domain"/>
    <property type="match status" value="1"/>
</dbReference>
<dbReference type="EMBL" id="RBNJ01000999">
    <property type="protein sequence ID" value="RUS33701.1"/>
    <property type="molecule type" value="Genomic_DNA"/>
</dbReference>
<evidence type="ECO:0000256" key="8">
    <source>
        <dbReference type="ARBA" id="ARBA00023065"/>
    </source>
</evidence>
<dbReference type="InterPro" id="IPR020546">
    <property type="entry name" value="ATP_synth_F1_dsu/esu_N"/>
</dbReference>
<evidence type="ECO:0000256" key="3">
    <source>
        <dbReference type="ARBA" id="ARBA00016960"/>
    </source>
</evidence>
<accession>A0A433QV59</accession>
<evidence type="ECO:0000256" key="1">
    <source>
        <dbReference type="ARBA" id="ARBA00004273"/>
    </source>
</evidence>
<dbReference type="InterPro" id="IPR036771">
    <property type="entry name" value="ATPsynth_dsu/esu_N"/>
</dbReference>
<dbReference type="GO" id="GO:0045259">
    <property type="term" value="C:proton-transporting ATP synthase complex"/>
    <property type="evidence" value="ECO:0007669"/>
    <property type="project" value="UniProtKB-KW"/>
</dbReference>
<gene>
    <name evidence="15" type="ORF">BC938DRAFT_484329</name>
</gene>
<name>A0A433QV59_9FUNG</name>
<dbReference type="GO" id="GO:0046933">
    <property type="term" value="F:proton-transporting ATP synthase activity, rotational mechanism"/>
    <property type="evidence" value="ECO:0007669"/>
    <property type="project" value="InterPro"/>
</dbReference>
<sequence>MNVLTNSARAAAVAFRSPLARYYASEASVGEKLRLNFVVPHQSIYKNVDVQQVNLAATSGDMGILANHVPTIEQLKPGVVEVLENSTTVKKWFVSGGFATINPDSSLNINAVEAFSLEDFSAEVRNFHCALLISNTTKRGFMYQSLPFSFSIAQAVKTGLAEAQRAASSGGTEEDQALAKVEVEVYEALQAALSK</sequence>
<evidence type="ECO:0000313" key="16">
    <source>
        <dbReference type="Proteomes" id="UP000274822"/>
    </source>
</evidence>
<keyword evidence="11" id="KW-0139">CF(1)</keyword>
<dbReference type="Gene3D" id="6.10.140.880">
    <property type="match status" value="1"/>
</dbReference>
<evidence type="ECO:0000256" key="6">
    <source>
        <dbReference type="ARBA" id="ARBA00022792"/>
    </source>
</evidence>